<evidence type="ECO:0000259" key="17">
    <source>
        <dbReference type="Pfam" id="PF00403"/>
    </source>
</evidence>
<evidence type="ECO:0000256" key="1">
    <source>
        <dbReference type="ARBA" id="ARBA00004651"/>
    </source>
</evidence>
<dbReference type="InterPro" id="IPR059000">
    <property type="entry name" value="ATPase_P-type_domA"/>
</dbReference>
<dbReference type="Gene3D" id="3.40.1110.10">
    <property type="entry name" value="Calcium-transporting ATPase, cytoplasmic domain N"/>
    <property type="match status" value="1"/>
</dbReference>
<dbReference type="InterPro" id="IPR027256">
    <property type="entry name" value="P-typ_ATPase_IB"/>
</dbReference>
<dbReference type="InterPro" id="IPR008250">
    <property type="entry name" value="ATPase_P-typ_transduc_dom_A_sf"/>
</dbReference>
<dbReference type="GO" id="GO:0043682">
    <property type="term" value="F:P-type divalent copper transporter activity"/>
    <property type="evidence" value="ECO:0007669"/>
    <property type="project" value="TreeGrafter"/>
</dbReference>
<dbReference type="InterPro" id="IPR017969">
    <property type="entry name" value="Heavy-metal-associated_CS"/>
</dbReference>
<dbReference type="NCBIfam" id="TIGR01512">
    <property type="entry name" value="ATPase-IB2_Cd"/>
    <property type="match status" value="1"/>
</dbReference>
<dbReference type="PROSITE" id="PS00154">
    <property type="entry name" value="ATPASE_E1_E2"/>
    <property type="match status" value="1"/>
</dbReference>
<keyword evidence="4 15" id="KW-1003">Cell membrane</keyword>
<dbReference type="InterPro" id="IPR018303">
    <property type="entry name" value="ATPase_P-typ_P_site"/>
</dbReference>
<gene>
    <name evidence="18" type="primary">cadA</name>
    <name evidence="18" type="ORF">JCR33_17380</name>
</gene>
<dbReference type="Pfam" id="PF00702">
    <property type="entry name" value="Hydrolase"/>
    <property type="match status" value="1"/>
</dbReference>
<dbReference type="Pfam" id="PF00403">
    <property type="entry name" value="HMA"/>
    <property type="match status" value="1"/>
</dbReference>
<dbReference type="GO" id="GO:0005507">
    <property type="term" value="F:copper ion binding"/>
    <property type="evidence" value="ECO:0007669"/>
    <property type="project" value="TreeGrafter"/>
</dbReference>
<comment type="similarity">
    <text evidence="2 15">Belongs to the cation transport ATPase (P-type) (TC 3.A.3) family. Type IB subfamily.</text>
</comment>
<feature type="transmembrane region" description="Helical" evidence="15">
    <location>
        <begin position="153"/>
        <end position="170"/>
    </location>
</feature>
<sequence>MRQDGTASLVLSVPDIHCAACIGRIEDALGTLDDVTPRVNFTRKTVSLAWQSPDFDPGRAVTMLRNLGYTPQALAQSAVRRDQRGAELLRCLAVAGFAAMNVMLLSISVWSGADGATRAFLNWFSALIALPALTYAARPFFRSAYGALKARQLNMDVPIALAIVLAAGLSLSETLSGDGETYFDAAITLTFFLLAGRVLDHLTRERARLSVSRLAALRAPFAHRVATDGSVALVPVETIEPGDVMELAAGERVPVDASVVGEASFDLSLATGESRPVMKRDGEEILAGALALDGPLRLRARRVAADSYLAQLTALQAAAEEARSTPARIADRAARIYAPAVHLVALATFIGWLVVGVGTGTALATAIAVLIITCPCALGLAVPAVHVAACDRLFRRGLAIKDGAALERLRHVDEVVFDKTGTLTVPTLDGDRPISDVTLAVAAALARHSTHPMSRAVVRAAESRGLARRPVEDVAELRGRGVTGSVDGRRAFLGRGPAPWQASGGSDGLALTVEGEATVPIPITEALRPGALQLVASLKASGLPVAILSGDGREPVERLAARLGVSEVHAQMAPAEKVAWLAARVEAGAHPLMVGDGLNDGPALATASASIAPADASDLSRTAADIVMTGDDLTDIAEALATARKAHRLILQNFGIAAAYNAVAVPVAVMGGASPLVAAVAMSTSSILVTLNALRLVGTRPLAAIRRERVDVDRPTAHKALRTRPSLEGGM</sequence>
<keyword evidence="10" id="KW-0460">Magnesium</keyword>
<reference evidence="18" key="1">
    <citation type="submission" date="2020-12" db="EMBL/GenBank/DDBJ databases">
        <title>Bacterial taxonomy.</title>
        <authorList>
            <person name="Pan X."/>
        </authorList>
    </citation>
    <scope>NUCLEOTIDE SEQUENCE</scope>
    <source>
        <strain evidence="18">B2012</strain>
    </source>
</reference>
<dbReference type="PANTHER" id="PTHR43520">
    <property type="entry name" value="ATP7, ISOFORM B"/>
    <property type="match status" value="1"/>
</dbReference>
<feature type="transmembrane region" description="Helical" evidence="15">
    <location>
        <begin position="123"/>
        <end position="141"/>
    </location>
</feature>
<evidence type="ECO:0000256" key="7">
    <source>
        <dbReference type="ARBA" id="ARBA00022723"/>
    </source>
</evidence>
<dbReference type="CDD" id="cd00371">
    <property type="entry name" value="HMA"/>
    <property type="match status" value="1"/>
</dbReference>
<keyword evidence="9 15" id="KW-0067">ATP-binding</keyword>
<keyword evidence="19" id="KW-1185">Reference proteome</keyword>
<evidence type="ECO:0000256" key="8">
    <source>
        <dbReference type="ARBA" id="ARBA00022741"/>
    </source>
</evidence>
<feature type="domain" description="P-type ATPase A" evidence="16">
    <location>
        <begin position="220"/>
        <end position="315"/>
    </location>
</feature>
<feature type="domain" description="HMA" evidence="17">
    <location>
        <begin position="10"/>
        <end position="70"/>
    </location>
</feature>
<dbReference type="PRINTS" id="PR00119">
    <property type="entry name" value="CATATPASE"/>
</dbReference>
<evidence type="ECO:0000256" key="2">
    <source>
        <dbReference type="ARBA" id="ARBA00006024"/>
    </source>
</evidence>
<evidence type="ECO:0000256" key="10">
    <source>
        <dbReference type="ARBA" id="ARBA00022842"/>
    </source>
</evidence>
<dbReference type="AlphaFoldDB" id="A0A934IIU2"/>
<keyword evidence="11" id="KW-1278">Translocase</keyword>
<dbReference type="Proteomes" id="UP000609531">
    <property type="component" value="Unassembled WGS sequence"/>
</dbReference>
<feature type="transmembrane region" description="Helical" evidence="15">
    <location>
        <begin position="336"/>
        <end position="355"/>
    </location>
</feature>
<dbReference type="InterPro" id="IPR036412">
    <property type="entry name" value="HAD-like_sf"/>
</dbReference>
<keyword evidence="5" id="KW-0597">Phosphoprotein</keyword>
<dbReference type="InterPro" id="IPR023214">
    <property type="entry name" value="HAD_sf"/>
</dbReference>
<dbReference type="SUPFAM" id="SSF81653">
    <property type="entry name" value="Calcium ATPase, transduction domain A"/>
    <property type="match status" value="1"/>
</dbReference>
<evidence type="ECO:0000256" key="3">
    <source>
        <dbReference type="ARBA" id="ARBA00022448"/>
    </source>
</evidence>
<dbReference type="PANTHER" id="PTHR43520:SF5">
    <property type="entry name" value="CATION-TRANSPORTING P-TYPE ATPASE-RELATED"/>
    <property type="match status" value="1"/>
</dbReference>
<evidence type="ECO:0000256" key="13">
    <source>
        <dbReference type="ARBA" id="ARBA00023065"/>
    </source>
</evidence>
<name>A0A934IIU2_9HYPH</name>
<evidence type="ECO:0000256" key="4">
    <source>
        <dbReference type="ARBA" id="ARBA00022475"/>
    </source>
</evidence>
<dbReference type="InterPro" id="IPR036163">
    <property type="entry name" value="HMA_dom_sf"/>
</dbReference>
<keyword evidence="3" id="KW-0813">Transport</keyword>
<dbReference type="InterPro" id="IPR023298">
    <property type="entry name" value="ATPase_P-typ_TM_dom_sf"/>
</dbReference>
<dbReference type="InterPro" id="IPR001757">
    <property type="entry name" value="P_typ_ATPase"/>
</dbReference>
<keyword evidence="7 15" id="KW-0479">Metal-binding</keyword>
<evidence type="ECO:0000313" key="19">
    <source>
        <dbReference type="Proteomes" id="UP000609531"/>
    </source>
</evidence>
<dbReference type="NCBIfam" id="TIGR01511">
    <property type="entry name" value="ATPase-IB1_Cu"/>
    <property type="match status" value="1"/>
</dbReference>
<proteinExistence type="inferred from homology"/>
<dbReference type="Gene3D" id="2.70.150.10">
    <property type="entry name" value="Calcium-transporting ATPase, cytoplasmic transduction domain A"/>
    <property type="match status" value="1"/>
</dbReference>
<evidence type="ECO:0000256" key="9">
    <source>
        <dbReference type="ARBA" id="ARBA00022840"/>
    </source>
</evidence>
<dbReference type="SUPFAM" id="SSF56784">
    <property type="entry name" value="HAD-like"/>
    <property type="match status" value="1"/>
</dbReference>
<keyword evidence="13" id="KW-0406">Ion transport</keyword>
<dbReference type="NCBIfam" id="TIGR01494">
    <property type="entry name" value="ATPase_P-type"/>
    <property type="match status" value="1"/>
</dbReference>
<evidence type="ECO:0000256" key="11">
    <source>
        <dbReference type="ARBA" id="ARBA00022967"/>
    </source>
</evidence>
<dbReference type="NCBIfam" id="TIGR01525">
    <property type="entry name" value="ATPase-IB_hvy"/>
    <property type="match status" value="1"/>
</dbReference>
<dbReference type="GO" id="GO:0005524">
    <property type="term" value="F:ATP binding"/>
    <property type="evidence" value="ECO:0007669"/>
    <property type="project" value="UniProtKB-UniRule"/>
</dbReference>
<dbReference type="InterPro" id="IPR006121">
    <property type="entry name" value="HMA_dom"/>
</dbReference>
<dbReference type="PROSITE" id="PS01047">
    <property type="entry name" value="HMA_1"/>
    <property type="match status" value="1"/>
</dbReference>
<feature type="transmembrane region" description="Helical" evidence="15">
    <location>
        <begin position="182"/>
        <end position="199"/>
    </location>
</feature>
<organism evidence="18 19">
    <name type="scientific">Acuticoccus mangrovi</name>
    <dbReference type="NCBI Taxonomy" id="2796142"/>
    <lineage>
        <taxon>Bacteria</taxon>
        <taxon>Pseudomonadati</taxon>
        <taxon>Pseudomonadota</taxon>
        <taxon>Alphaproteobacteria</taxon>
        <taxon>Hyphomicrobiales</taxon>
        <taxon>Amorphaceae</taxon>
        <taxon>Acuticoccus</taxon>
    </lineage>
</organism>
<evidence type="ECO:0000256" key="12">
    <source>
        <dbReference type="ARBA" id="ARBA00022989"/>
    </source>
</evidence>
<evidence type="ECO:0000256" key="6">
    <source>
        <dbReference type="ARBA" id="ARBA00022692"/>
    </source>
</evidence>
<evidence type="ECO:0000256" key="14">
    <source>
        <dbReference type="ARBA" id="ARBA00023136"/>
    </source>
</evidence>
<dbReference type="GO" id="GO:0016887">
    <property type="term" value="F:ATP hydrolysis activity"/>
    <property type="evidence" value="ECO:0007669"/>
    <property type="project" value="InterPro"/>
</dbReference>
<evidence type="ECO:0000256" key="5">
    <source>
        <dbReference type="ARBA" id="ARBA00022553"/>
    </source>
</evidence>
<comment type="caution">
    <text evidence="18">The sequence shown here is derived from an EMBL/GenBank/DDBJ whole genome shotgun (WGS) entry which is preliminary data.</text>
</comment>
<dbReference type="EMBL" id="JAEKJA010000016">
    <property type="protein sequence ID" value="MBJ3777484.1"/>
    <property type="molecule type" value="Genomic_DNA"/>
</dbReference>
<feature type="transmembrane region" description="Helical" evidence="15">
    <location>
        <begin position="88"/>
        <end position="111"/>
    </location>
</feature>
<evidence type="ECO:0000313" key="18">
    <source>
        <dbReference type="EMBL" id="MBJ3777484.1"/>
    </source>
</evidence>
<dbReference type="SUPFAM" id="SSF81665">
    <property type="entry name" value="Calcium ATPase, transmembrane domain M"/>
    <property type="match status" value="1"/>
</dbReference>
<dbReference type="SUPFAM" id="SSF55008">
    <property type="entry name" value="HMA, heavy metal-associated domain"/>
    <property type="match status" value="1"/>
</dbReference>
<evidence type="ECO:0000259" key="16">
    <source>
        <dbReference type="Pfam" id="PF00122"/>
    </source>
</evidence>
<dbReference type="InterPro" id="IPR023299">
    <property type="entry name" value="ATPase_P-typ_cyto_dom_N"/>
</dbReference>
<dbReference type="Gene3D" id="3.30.70.100">
    <property type="match status" value="1"/>
</dbReference>
<keyword evidence="14 15" id="KW-0472">Membrane</keyword>
<evidence type="ECO:0000256" key="15">
    <source>
        <dbReference type="RuleBase" id="RU362081"/>
    </source>
</evidence>
<dbReference type="GO" id="GO:0005886">
    <property type="term" value="C:plasma membrane"/>
    <property type="evidence" value="ECO:0007669"/>
    <property type="project" value="UniProtKB-SubCell"/>
</dbReference>
<protein>
    <submittedName>
        <fullName evidence="18">Cadmium-translocating P-type ATPase</fullName>
    </submittedName>
</protein>
<keyword evidence="8 15" id="KW-0547">Nucleotide-binding</keyword>
<feature type="transmembrane region" description="Helical" evidence="15">
    <location>
        <begin position="676"/>
        <end position="697"/>
    </location>
</feature>
<dbReference type="GO" id="GO:0055070">
    <property type="term" value="P:copper ion homeostasis"/>
    <property type="evidence" value="ECO:0007669"/>
    <property type="project" value="TreeGrafter"/>
</dbReference>
<feature type="transmembrane region" description="Helical" evidence="15">
    <location>
        <begin position="361"/>
        <end position="389"/>
    </location>
</feature>
<comment type="subcellular location">
    <subcellularLocation>
        <location evidence="1">Cell membrane</location>
        <topology evidence="1">Multi-pass membrane protein</topology>
    </subcellularLocation>
</comment>
<dbReference type="Gene3D" id="3.40.50.1000">
    <property type="entry name" value="HAD superfamily/HAD-like"/>
    <property type="match status" value="1"/>
</dbReference>
<dbReference type="Pfam" id="PF00122">
    <property type="entry name" value="E1-E2_ATPase"/>
    <property type="match status" value="1"/>
</dbReference>
<accession>A0A934IIU2</accession>
<feature type="transmembrane region" description="Helical" evidence="15">
    <location>
        <begin position="649"/>
        <end position="670"/>
    </location>
</feature>
<keyword evidence="6 15" id="KW-0812">Transmembrane</keyword>
<keyword evidence="12 15" id="KW-1133">Transmembrane helix</keyword>